<reference evidence="2 3" key="1">
    <citation type="submission" date="2020-07" db="EMBL/GenBank/DDBJ databases">
        <title>Genomic Encyclopedia of Type Strains, Phase IV (KMG-V): Genome sequencing to study the core and pangenomes of soil and plant-associated prokaryotes.</title>
        <authorList>
            <person name="Whitman W."/>
        </authorList>
    </citation>
    <scope>NUCLEOTIDE SEQUENCE [LARGE SCALE GENOMIC DNA]</scope>
    <source>
        <strain evidence="2 3">AN3</strain>
    </source>
</reference>
<dbReference type="PANTHER" id="PTHR35010:SF4">
    <property type="entry name" value="BLL5781 PROTEIN"/>
    <property type="match status" value="1"/>
</dbReference>
<organism evidence="2 3">
    <name type="scientific">Phyllobacterium myrsinacearum</name>
    <dbReference type="NCBI Taxonomy" id="28101"/>
    <lineage>
        <taxon>Bacteria</taxon>
        <taxon>Pseudomonadati</taxon>
        <taxon>Pseudomonadota</taxon>
        <taxon>Alphaproteobacteria</taxon>
        <taxon>Hyphomicrobiales</taxon>
        <taxon>Phyllobacteriaceae</taxon>
        <taxon>Phyllobacterium</taxon>
    </lineage>
</organism>
<dbReference type="Pfam" id="PF17765">
    <property type="entry name" value="MLTR_LBD"/>
    <property type="match status" value="1"/>
</dbReference>
<dbReference type="CDD" id="cd00093">
    <property type="entry name" value="HTH_XRE"/>
    <property type="match status" value="1"/>
</dbReference>
<sequence length="262" mass="28870">MMEFGDQLKQWRSHRRLSQMDLALEAGISSRHLSFLETGRAGPSEGMIIRICQALELPFRIQNELFGAAGFAPRYLSAEREGLTGLPPLIRDTLYMILERHAPWPAVAFNADHDILVANAGFVGLADALGITITPGVNILALVLEPGPVRRSIANWPDVALLFLKRARNEARLYGPKSQLAKRIARYENDAEISALLRNDEGDRNPPPIITVKLHIGDAMTNWITTATAFGTAQEVLTEGIFIEQYFPADDATRAIADSAGR</sequence>
<dbReference type="RefSeq" id="WP_210278029.1">
    <property type="nucleotide sequence ID" value="NZ_JACGXN010000001.1"/>
</dbReference>
<evidence type="ECO:0000313" key="3">
    <source>
        <dbReference type="Proteomes" id="UP000549052"/>
    </source>
</evidence>
<dbReference type="Gene3D" id="1.10.260.40">
    <property type="entry name" value="lambda repressor-like DNA-binding domains"/>
    <property type="match status" value="1"/>
</dbReference>
<dbReference type="PROSITE" id="PS50943">
    <property type="entry name" value="HTH_CROC1"/>
    <property type="match status" value="1"/>
</dbReference>
<dbReference type="PANTHER" id="PTHR35010">
    <property type="entry name" value="BLL4672 PROTEIN-RELATED"/>
    <property type="match status" value="1"/>
</dbReference>
<keyword evidence="3" id="KW-1185">Reference proteome</keyword>
<dbReference type="Proteomes" id="UP000549052">
    <property type="component" value="Unassembled WGS sequence"/>
</dbReference>
<dbReference type="SMART" id="SM00530">
    <property type="entry name" value="HTH_XRE"/>
    <property type="match status" value="1"/>
</dbReference>
<dbReference type="SUPFAM" id="SSF47413">
    <property type="entry name" value="lambda repressor-like DNA-binding domains"/>
    <property type="match status" value="1"/>
</dbReference>
<dbReference type="InterPro" id="IPR001387">
    <property type="entry name" value="Cro/C1-type_HTH"/>
</dbReference>
<dbReference type="InterPro" id="IPR041413">
    <property type="entry name" value="MLTR_LBD"/>
</dbReference>
<dbReference type="AlphaFoldDB" id="A0A839EJY5"/>
<dbReference type="Pfam" id="PF13560">
    <property type="entry name" value="HTH_31"/>
    <property type="match status" value="1"/>
</dbReference>
<evidence type="ECO:0000259" key="1">
    <source>
        <dbReference type="PROSITE" id="PS50943"/>
    </source>
</evidence>
<dbReference type="InterPro" id="IPR010982">
    <property type="entry name" value="Lambda_DNA-bd_dom_sf"/>
</dbReference>
<dbReference type="Gene3D" id="3.30.450.180">
    <property type="match status" value="1"/>
</dbReference>
<protein>
    <submittedName>
        <fullName evidence="2">Transcriptional regulator with XRE-family HTH domain</fullName>
    </submittedName>
</protein>
<dbReference type="GO" id="GO:0003677">
    <property type="term" value="F:DNA binding"/>
    <property type="evidence" value="ECO:0007669"/>
    <property type="project" value="InterPro"/>
</dbReference>
<comment type="caution">
    <text evidence="2">The sequence shown here is derived from an EMBL/GenBank/DDBJ whole genome shotgun (WGS) entry which is preliminary data.</text>
</comment>
<gene>
    <name evidence="2" type="ORF">FHW16_001478</name>
</gene>
<accession>A0A839EJY5</accession>
<name>A0A839EJY5_9HYPH</name>
<proteinExistence type="predicted"/>
<evidence type="ECO:0000313" key="2">
    <source>
        <dbReference type="EMBL" id="MBA8877796.1"/>
    </source>
</evidence>
<dbReference type="EMBL" id="JACGXN010000001">
    <property type="protein sequence ID" value="MBA8877796.1"/>
    <property type="molecule type" value="Genomic_DNA"/>
</dbReference>
<feature type="domain" description="HTH cro/C1-type" evidence="1">
    <location>
        <begin position="8"/>
        <end position="62"/>
    </location>
</feature>